<evidence type="ECO:0000313" key="1">
    <source>
        <dbReference type="EMBL" id="KAK7315632.1"/>
    </source>
</evidence>
<accession>A0AAN9PZ19</accession>
<protein>
    <submittedName>
        <fullName evidence="1">Uncharacterized protein</fullName>
    </submittedName>
</protein>
<gene>
    <name evidence="1" type="ORF">VNO77_34198</name>
</gene>
<dbReference type="Proteomes" id="UP001367508">
    <property type="component" value="Unassembled WGS sequence"/>
</dbReference>
<organism evidence="1 2">
    <name type="scientific">Canavalia gladiata</name>
    <name type="common">Sword bean</name>
    <name type="synonym">Dolichos gladiatus</name>
    <dbReference type="NCBI Taxonomy" id="3824"/>
    <lineage>
        <taxon>Eukaryota</taxon>
        <taxon>Viridiplantae</taxon>
        <taxon>Streptophyta</taxon>
        <taxon>Embryophyta</taxon>
        <taxon>Tracheophyta</taxon>
        <taxon>Spermatophyta</taxon>
        <taxon>Magnoliopsida</taxon>
        <taxon>eudicotyledons</taxon>
        <taxon>Gunneridae</taxon>
        <taxon>Pentapetalae</taxon>
        <taxon>rosids</taxon>
        <taxon>fabids</taxon>
        <taxon>Fabales</taxon>
        <taxon>Fabaceae</taxon>
        <taxon>Papilionoideae</taxon>
        <taxon>50 kb inversion clade</taxon>
        <taxon>NPAAA clade</taxon>
        <taxon>indigoferoid/millettioid clade</taxon>
        <taxon>Phaseoleae</taxon>
        <taxon>Canavalia</taxon>
    </lineage>
</organism>
<dbReference type="EMBL" id="JAYMYQ010000008">
    <property type="protein sequence ID" value="KAK7315632.1"/>
    <property type="molecule type" value="Genomic_DNA"/>
</dbReference>
<proteinExistence type="predicted"/>
<name>A0AAN9PZ19_CANGL</name>
<reference evidence="1 2" key="1">
    <citation type="submission" date="2024-01" db="EMBL/GenBank/DDBJ databases">
        <title>The genomes of 5 underutilized Papilionoideae crops provide insights into root nodulation and disease resistanc.</title>
        <authorList>
            <person name="Jiang F."/>
        </authorList>
    </citation>
    <scope>NUCLEOTIDE SEQUENCE [LARGE SCALE GENOMIC DNA]</scope>
    <source>
        <strain evidence="1">LVBAO_FW01</strain>
        <tissue evidence="1">Leaves</tissue>
    </source>
</reference>
<dbReference type="AlphaFoldDB" id="A0AAN9PZ19"/>
<sequence length="125" mass="13774">MAPSRLAKLVPGENDHVVWHCDFNFPIKGVGSKSGVKVLHGLEEHGRVEAVVVIDDGGQVLIAYVNGDKGGDKDEGDNEGYSLLKKNESCNVDDRGYSHSTFTLMKIYREIRIIIGTNLAHKLIR</sequence>
<keyword evidence="2" id="KW-1185">Reference proteome</keyword>
<evidence type="ECO:0000313" key="2">
    <source>
        <dbReference type="Proteomes" id="UP001367508"/>
    </source>
</evidence>
<comment type="caution">
    <text evidence="1">The sequence shown here is derived from an EMBL/GenBank/DDBJ whole genome shotgun (WGS) entry which is preliminary data.</text>
</comment>